<proteinExistence type="predicted"/>
<comment type="caution">
    <text evidence="2">The sequence shown here is derived from an EMBL/GenBank/DDBJ whole genome shotgun (WGS) entry which is preliminary data.</text>
</comment>
<accession>A0A8T1UVW4</accession>
<sequence length="204" mass="22681">MPHELSFEDESNEVPGHLRENLAQGANEIIAHGHTESQHKRKRNVAKTIKSGGKNKAAHNATKKKSTKHQQHAQISPGIEVDRTIAGASSASAHAKKVRYAGEYGVELLQKTKLNMLKFVTLVNRRWRALKDLLARKPLGGNLTLMTDIQASGMRLDFNREVDDVVEWVKANSSQSVAVEIQTTYPEYPSHIKTVLPEKFGVLS</sequence>
<feature type="region of interest" description="Disordered" evidence="1">
    <location>
        <begin position="49"/>
        <end position="75"/>
    </location>
</feature>
<dbReference type="Proteomes" id="UP000688947">
    <property type="component" value="Unassembled WGS sequence"/>
</dbReference>
<evidence type="ECO:0000313" key="2">
    <source>
        <dbReference type="EMBL" id="KAG6969946.1"/>
    </source>
</evidence>
<reference evidence="2" key="1">
    <citation type="submission" date="2021-01" db="EMBL/GenBank/DDBJ databases">
        <title>Phytophthora aleatoria, a newly-described species from Pinus radiata is distinct from Phytophthora cactorum isolates based on comparative genomics.</title>
        <authorList>
            <person name="Mcdougal R."/>
            <person name="Panda P."/>
            <person name="Williams N."/>
            <person name="Studholme D.J."/>
        </authorList>
    </citation>
    <scope>NUCLEOTIDE SEQUENCE</scope>
    <source>
        <strain evidence="2">NZFS 3830</strain>
    </source>
</reference>
<evidence type="ECO:0000256" key="1">
    <source>
        <dbReference type="SAM" id="MobiDB-lite"/>
    </source>
</evidence>
<dbReference type="OrthoDB" id="10605332at2759"/>
<dbReference type="EMBL" id="JAENGZ010000084">
    <property type="protein sequence ID" value="KAG6969946.1"/>
    <property type="molecule type" value="Genomic_DNA"/>
</dbReference>
<organism evidence="2 3">
    <name type="scientific">Phytophthora cactorum</name>
    <dbReference type="NCBI Taxonomy" id="29920"/>
    <lineage>
        <taxon>Eukaryota</taxon>
        <taxon>Sar</taxon>
        <taxon>Stramenopiles</taxon>
        <taxon>Oomycota</taxon>
        <taxon>Peronosporomycetes</taxon>
        <taxon>Peronosporales</taxon>
        <taxon>Peronosporaceae</taxon>
        <taxon>Phytophthora</taxon>
    </lineage>
</organism>
<feature type="compositionally biased region" description="Basic residues" evidence="1">
    <location>
        <begin position="61"/>
        <end position="71"/>
    </location>
</feature>
<evidence type="ECO:0000313" key="3">
    <source>
        <dbReference type="Proteomes" id="UP000688947"/>
    </source>
</evidence>
<name>A0A8T1UVW4_9STRA</name>
<dbReference type="AlphaFoldDB" id="A0A8T1UVW4"/>
<gene>
    <name evidence="2" type="ORF">JG687_00002912</name>
</gene>
<protein>
    <submittedName>
        <fullName evidence="2">Uncharacterized protein</fullName>
    </submittedName>
</protein>